<evidence type="ECO:0000313" key="1">
    <source>
        <dbReference type="EMBL" id="TFE36797.1"/>
    </source>
</evidence>
<sequence>MSIEQVVAWDASTLLSLPMNTRALLNEALDSLLRERINALRIASAAAVARMQPAPTVGDYGIADVLSLQRLLDETAYGDGKCGNAWDGVAARLVQGRSSSE</sequence>
<protein>
    <submittedName>
        <fullName evidence="1">Uncharacterized protein</fullName>
    </submittedName>
</protein>
<organism evidence="1 2">
    <name type="scientific">Paraburkholderia dipogonis</name>
    <dbReference type="NCBI Taxonomy" id="1211383"/>
    <lineage>
        <taxon>Bacteria</taxon>
        <taxon>Pseudomonadati</taxon>
        <taxon>Pseudomonadota</taxon>
        <taxon>Betaproteobacteria</taxon>
        <taxon>Burkholderiales</taxon>
        <taxon>Burkholderiaceae</taxon>
        <taxon>Paraburkholderia</taxon>
    </lineage>
</organism>
<dbReference type="RefSeq" id="WP_132384091.1">
    <property type="nucleotide sequence ID" value="NZ_SNVI01000008.1"/>
</dbReference>
<accession>A0A4Y8MH68</accession>
<name>A0A4Y8MH68_9BURK</name>
<proteinExistence type="predicted"/>
<dbReference type="EMBL" id="SNVI01000008">
    <property type="protein sequence ID" value="TFE36797.1"/>
    <property type="molecule type" value="Genomic_DNA"/>
</dbReference>
<dbReference type="Proteomes" id="UP000297385">
    <property type="component" value="Unassembled WGS sequence"/>
</dbReference>
<evidence type="ECO:0000313" key="2">
    <source>
        <dbReference type="Proteomes" id="UP000297385"/>
    </source>
</evidence>
<gene>
    <name evidence="1" type="ORF">E2553_44945</name>
</gene>
<reference evidence="1 2" key="1">
    <citation type="submission" date="2019-03" db="EMBL/GenBank/DDBJ databases">
        <title>Complete Genome Sequence of Paraburkholderia dipogonis ICMP 19430T, a Nitrogen-fixing Symbiont of the South African Invasive Legume Dipogon lignosus in New Zealand.</title>
        <authorList>
            <person name="De Meyer S.E."/>
        </authorList>
    </citation>
    <scope>NUCLEOTIDE SEQUENCE [LARGE SCALE GENOMIC DNA]</scope>
    <source>
        <strain evidence="1 2">ICMP 19430</strain>
    </source>
</reference>
<comment type="caution">
    <text evidence="1">The sequence shown here is derived from an EMBL/GenBank/DDBJ whole genome shotgun (WGS) entry which is preliminary data.</text>
</comment>
<dbReference type="AlphaFoldDB" id="A0A4Y8MH68"/>